<feature type="compositionally biased region" description="Polar residues" evidence="4">
    <location>
        <begin position="1"/>
        <end position="38"/>
    </location>
</feature>
<feature type="compositionally biased region" description="Polar residues" evidence="4">
    <location>
        <begin position="192"/>
        <end position="211"/>
    </location>
</feature>
<dbReference type="InterPro" id="IPR001214">
    <property type="entry name" value="SET_dom"/>
</dbReference>
<dbReference type="EMBL" id="CAJPDQ010000031">
    <property type="protein sequence ID" value="CAF9928984.1"/>
    <property type="molecule type" value="Genomic_DNA"/>
</dbReference>
<feature type="compositionally biased region" description="Polar residues" evidence="4">
    <location>
        <begin position="67"/>
        <end position="101"/>
    </location>
</feature>
<dbReference type="GO" id="GO:0031507">
    <property type="term" value="P:heterochromatin formation"/>
    <property type="evidence" value="ECO:0007669"/>
    <property type="project" value="TreeGrafter"/>
</dbReference>
<feature type="compositionally biased region" description="Polar residues" evidence="4">
    <location>
        <begin position="151"/>
        <end position="162"/>
    </location>
</feature>
<dbReference type="Pfam" id="PF00856">
    <property type="entry name" value="SET"/>
    <property type="match status" value="1"/>
</dbReference>
<dbReference type="SMART" id="SM00317">
    <property type="entry name" value="SET"/>
    <property type="match status" value="1"/>
</dbReference>
<dbReference type="InterPro" id="IPR040968">
    <property type="entry name" value="EZH2_MCSS_fung"/>
</dbReference>
<dbReference type="PANTHER" id="PTHR45747:SF4">
    <property type="entry name" value="HISTONE-LYSINE N-METHYLTRANSFERASE E(Z)"/>
    <property type="match status" value="1"/>
</dbReference>
<dbReference type="GO" id="GO:0003682">
    <property type="term" value="F:chromatin binding"/>
    <property type="evidence" value="ECO:0007669"/>
    <property type="project" value="TreeGrafter"/>
</dbReference>
<feature type="domain" description="SET" evidence="5">
    <location>
        <begin position="994"/>
        <end position="1117"/>
    </location>
</feature>
<feature type="region of interest" description="Disordered" evidence="4">
    <location>
        <begin position="178"/>
        <end position="259"/>
    </location>
</feature>
<evidence type="ECO:0000256" key="2">
    <source>
        <dbReference type="ARBA" id="ARBA00023163"/>
    </source>
</evidence>
<feature type="compositionally biased region" description="Polar residues" evidence="4">
    <location>
        <begin position="294"/>
        <end position="311"/>
    </location>
</feature>
<feature type="compositionally biased region" description="Polar residues" evidence="4">
    <location>
        <begin position="1268"/>
        <end position="1283"/>
    </location>
</feature>
<keyword evidence="2" id="KW-0804">Transcription</keyword>
<accession>A0A8H3FQW0</accession>
<feature type="region of interest" description="Disordered" evidence="4">
    <location>
        <begin position="272"/>
        <end position="333"/>
    </location>
</feature>
<evidence type="ECO:0000256" key="4">
    <source>
        <dbReference type="SAM" id="MobiDB-lite"/>
    </source>
</evidence>
<dbReference type="InterPro" id="IPR045318">
    <property type="entry name" value="EZH1/2-like"/>
</dbReference>
<dbReference type="PROSITE" id="PS50280">
    <property type="entry name" value="SET"/>
    <property type="match status" value="1"/>
</dbReference>
<dbReference type="InterPro" id="IPR041355">
    <property type="entry name" value="Pre-SET_CXC"/>
</dbReference>
<dbReference type="SUPFAM" id="SSF82199">
    <property type="entry name" value="SET domain"/>
    <property type="match status" value="1"/>
</dbReference>
<evidence type="ECO:0000259" key="5">
    <source>
        <dbReference type="PROSITE" id="PS50280"/>
    </source>
</evidence>
<evidence type="ECO:0000256" key="1">
    <source>
        <dbReference type="ARBA" id="ARBA00023015"/>
    </source>
</evidence>
<dbReference type="OrthoDB" id="6141102at2759"/>
<dbReference type="Gene3D" id="2.170.270.10">
    <property type="entry name" value="SET domain"/>
    <property type="match status" value="1"/>
</dbReference>
<keyword evidence="7" id="KW-1185">Reference proteome</keyword>
<name>A0A8H3FQW0_9LECA</name>
<dbReference type="Proteomes" id="UP000664169">
    <property type="component" value="Unassembled WGS sequence"/>
</dbReference>
<protein>
    <recommendedName>
        <fullName evidence="5">SET domain-containing protein</fullName>
    </recommendedName>
</protein>
<evidence type="ECO:0000256" key="3">
    <source>
        <dbReference type="SAM" id="Coils"/>
    </source>
</evidence>
<feature type="region of interest" description="Disordered" evidence="4">
    <location>
        <begin position="1161"/>
        <end position="1387"/>
    </location>
</feature>
<reference evidence="6" key="1">
    <citation type="submission" date="2021-03" db="EMBL/GenBank/DDBJ databases">
        <authorList>
            <person name="Tagirdzhanova G."/>
        </authorList>
    </citation>
    <scope>NUCLEOTIDE SEQUENCE</scope>
</reference>
<feature type="compositionally biased region" description="Polar residues" evidence="4">
    <location>
        <begin position="320"/>
        <end position="332"/>
    </location>
</feature>
<comment type="caution">
    <text evidence="6">The sequence shown here is derived from an EMBL/GenBank/DDBJ whole genome shotgun (WGS) entry which is preliminary data.</text>
</comment>
<dbReference type="GO" id="GO:0046976">
    <property type="term" value="F:histone H3K27 methyltransferase activity"/>
    <property type="evidence" value="ECO:0007669"/>
    <property type="project" value="TreeGrafter"/>
</dbReference>
<feature type="region of interest" description="Disordered" evidence="4">
    <location>
        <begin position="1"/>
        <end position="162"/>
    </location>
</feature>
<feature type="compositionally biased region" description="Polar residues" evidence="4">
    <location>
        <begin position="1296"/>
        <end position="1307"/>
    </location>
</feature>
<dbReference type="Pfam" id="PF18264">
    <property type="entry name" value="preSET_CXC"/>
    <property type="match status" value="1"/>
</dbReference>
<dbReference type="Pfam" id="PF18600">
    <property type="entry name" value="Ezh2_MCSS_fung"/>
    <property type="match status" value="1"/>
</dbReference>
<dbReference type="InterPro" id="IPR046341">
    <property type="entry name" value="SET_dom_sf"/>
</dbReference>
<proteinExistence type="predicted"/>
<keyword evidence="1" id="KW-0805">Transcription regulation</keyword>
<evidence type="ECO:0000313" key="7">
    <source>
        <dbReference type="Proteomes" id="UP000664169"/>
    </source>
</evidence>
<dbReference type="GO" id="GO:0005634">
    <property type="term" value="C:nucleus"/>
    <property type="evidence" value="ECO:0007669"/>
    <property type="project" value="TreeGrafter"/>
</dbReference>
<gene>
    <name evidence="6" type="ORF">GOMPHAMPRED_005275</name>
</gene>
<organism evidence="6 7">
    <name type="scientific">Gomphillus americanus</name>
    <dbReference type="NCBI Taxonomy" id="1940652"/>
    <lineage>
        <taxon>Eukaryota</taxon>
        <taxon>Fungi</taxon>
        <taxon>Dikarya</taxon>
        <taxon>Ascomycota</taxon>
        <taxon>Pezizomycotina</taxon>
        <taxon>Lecanoromycetes</taxon>
        <taxon>OSLEUM clade</taxon>
        <taxon>Ostropomycetidae</taxon>
        <taxon>Ostropales</taxon>
        <taxon>Graphidaceae</taxon>
        <taxon>Gomphilloideae</taxon>
        <taxon>Gomphillus</taxon>
    </lineage>
</organism>
<evidence type="ECO:0000313" key="6">
    <source>
        <dbReference type="EMBL" id="CAF9928984.1"/>
    </source>
</evidence>
<sequence>MAQTPRSADGRTQTRNASGQKVNPISSFALSGSGSAVETRSRGIRHGAETRFSPRSTTKTTERESWASPTVTRGLQTASWKVSPSQSLANPSHSHGISKSVPNAARSVGPKTNGINSTRSAMYGIGRPISGRDKKSETSPYKAAPKHTRQMRPTSSTGTINGIASASKDSAAAFGSCTVDGADGDIADKKSSSQATSKPSISSTSDGSEFSNSEDESTNFKALPARKTAIPPSQMQEELANKPVHRHPLRELGDKPQPKPIVDFLHAQLSSGPKLQEIKSPKRSTPAKVPPVPSNVSNEQGKNMDTLQTPVTRKAASPAVTATKSSPASDTTMRPRINLNQRKMEYDAAIRAGTTTQPVALNNDGKSGIPSPGMTPIPHQLHIEEAKESAKYKSKANHVKKLKTPAYPRQIMTISTRDYEENLRSHISQMRGDQSYFTKHKIQSARAKPLSMNPNFVLTKSPFEGMTSIKCETFVKQNVGKFGHFVKGTNEKSNGLVAYNTTIYEQEQPAIPPYTTYIPAKRNILTEDDRQRTFLPYHGDDFEVDDTDKEYAALETKIEENQTRYHRLNKLNDISRMYSRYAERFLFDIGCNVEAVLQYLLDESSCKAPITLPSNCVSLWELRTSYLQDGYYEEEDDQDALDREDTPYQAKPRKQWQQLYDQLPKASDEELAIACVACKVFRDIAGFSLFHIVQNFNPKTEVPFHPYSLGTYVELGCFICKAHECPGHGEYNDTDQGKNVRERVNFKPGSPDAEASWPYRINDEDITELLGLQDDGEVTGVPWTTFRESSTVGFSDSELCHDDCFWARQARTTELSAWAKDDNEAFRMLRPAYEFERRGPCLMAQCGLIRKSCKEIFLKLLMEPSRYNEYSLKSRNELEATAITMPPRRTTDQWFEDPKSDHAWRQDQREPFIPCDHAGPCSEATDCSCFLEVVVFKAADVMQKCECRRFNRECDPDLCTNCEADEVLDPANRHNEEAIAGKCTNVSIQRGIPKRTLLGPSRLMADGGKSGWGLYMGEECRKGDFIGEYRGEIISEAEADQRGTIYDKRNLSYLFSLNKAQLLDSTLIGNKLRFINHQAEPWANCFAKLLLCNGVVRIGMFALKDIAIGEEMFFNYGENFATKFDLIKMNADGSVTVERPQKGSKPREVFKRRLPELRNSHYRLKNKISKNGQRLGRPPKDTISDHPPSLASATSQSTISHKRFRSEVSDEGEYGAEFSGRASESEAESNNRGARRKRPRRSPSDLNNDMSEDNLRRYGRSRLRDTRQGISQLSHASTQSPGSSREWGLQPEYNVITRTKSKSQSLQRDPSVPTPSPSRRTARSGLLHSKHIDDGDSVVGEGEAEEDELTPRRSNRRRLGKQHFDDTGSSAGTPPGTRRTPRKEIAK</sequence>
<keyword evidence="3" id="KW-0175">Coiled coil</keyword>
<dbReference type="PANTHER" id="PTHR45747">
    <property type="entry name" value="HISTONE-LYSINE N-METHYLTRANSFERASE E(Z)"/>
    <property type="match status" value="1"/>
</dbReference>
<feature type="coiled-coil region" evidence="3">
    <location>
        <begin position="544"/>
        <end position="571"/>
    </location>
</feature>